<organism evidence="1 2">
    <name type="scientific">Nosema bombycis (strain CQ1 / CVCC 102059)</name>
    <name type="common">Microsporidian parasite</name>
    <name type="synonym">Pebrine of silkworm</name>
    <dbReference type="NCBI Taxonomy" id="578461"/>
    <lineage>
        <taxon>Eukaryota</taxon>
        <taxon>Fungi</taxon>
        <taxon>Fungi incertae sedis</taxon>
        <taxon>Microsporidia</taxon>
        <taxon>Nosematidae</taxon>
        <taxon>Nosema</taxon>
    </lineage>
</organism>
<reference evidence="1 2" key="1">
    <citation type="journal article" date="2013" name="BMC Genomics">
        <title>Comparative genomics of parasitic silkworm microsporidia reveal an association between genome expansion and host adaptation.</title>
        <authorList>
            <person name="Pan G."/>
            <person name="Xu J."/>
            <person name="Li T."/>
            <person name="Xia Q."/>
            <person name="Liu S.L."/>
            <person name="Zhang G."/>
            <person name="Li S."/>
            <person name="Li C."/>
            <person name="Liu H."/>
            <person name="Yang L."/>
            <person name="Liu T."/>
            <person name="Zhang X."/>
            <person name="Wu Z."/>
            <person name="Fan W."/>
            <person name="Dang X."/>
            <person name="Xiang H."/>
            <person name="Tao M."/>
            <person name="Li Y."/>
            <person name="Hu J."/>
            <person name="Li Z."/>
            <person name="Lin L."/>
            <person name="Luo J."/>
            <person name="Geng L."/>
            <person name="Wang L."/>
            <person name="Long M."/>
            <person name="Wan Y."/>
            <person name="He N."/>
            <person name="Zhang Z."/>
            <person name="Lu C."/>
            <person name="Keeling P.J."/>
            <person name="Wang J."/>
            <person name="Xiang Z."/>
            <person name="Zhou Z."/>
        </authorList>
    </citation>
    <scope>NUCLEOTIDE SEQUENCE [LARGE SCALE GENOMIC DNA]</scope>
    <source>
        <strain evidence="2">CQ1 / CVCC 102059</strain>
    </source>
</reference>
<dbReference type="HOGENOM" id="CLU_2292459_0_0_1"/>
<dbReference type="GO" id="GO:0006508">
    <property type="term" value="P:proteolysis"/>
    <property type="evidence" value="ECO:0007669"/>
    <property type="project" value="UniProtKB-KW"/>
</dbReference>
<protein>
    <submittedName>
        <fullName evidence="1">Protease, Ulp1 family</fullName>
    </submittedName>
</protein>
<dbReference type="AlphaFoldDB" id="R0M7E9"/>
<keyword evidence="1" id="KW-0378">Hydrolase</keyword>
<dbReference type="InterPro" id="IPR038765">
    <property type="entry name" value="Papain-like_cys_pep_sf"/>
</dbReference>
<gene>
    <name evidence="1" type="ORF">NBO_53g0028</name>
</gene>
<proteinExistence type="predicted"/>
<dbReference type="SUPFAM" id="SSF54001">
    <property type="entry name" value="Cysteine proteinases"/>
    <property type="match status" value="1"/>
</dbReference>
<dbReference type="Gene3D" id="3.40.395.10">
    <property type="entry name" value="Adenoviral Proteinase, Chain A"/>
    <property type="match status" value="1"/>
</dbReference>
<keyword evidence="1" id="KW-0645">Protease</keyword>
<dbReference type="Proteomes" id="UP000016927">
    <property type="component" value="Unassembled WGS sequence"/>
</dbReference>
<accession>R0M7E9</accession>
<keyword evidence="2" id="KW-1185">Reference proteome</keyword>
<dbReference type="GO" id="GO:0008233">
    <property type="term" value="F:peptidase activity"/>
    <property type="evidence" value="ECO:0007669"/>
    <property type="project" value="UniProtKB-KW"/>
</dbReference>
<name>R0M7E9_NOSB1</name>
<dbReference type="OrthoDB" id="1939479at2759"/>
<evidence type="ECO:0000313" key="1">
    <source>
        <dbReference type="EMBL" id="EOB13904.1"/>
    </source>
</evidence>
<sequence length="101" mass="12258">MNTDDQDEKNKEISEMRLKLQEPFNNAKDFYKILMKYITEDWVYSIEGYEFFHDDVKILVRNEWLNDKIINTYFSLLEKHCPGVLAFSTYFYYFLDKDGIA</sequence>
<dbReference type="EMBL" id="KB908961">
    <property type="protein sequence ID" value="EOB13904.1"/>
    <property type="molecule type" value="Genomic_DNA"/>
</dbReference>
<dbReference type="VEuPathDB" id="MicrosporidiaDB:NBO_53g0028"/>
<evidence type="ECO:0000313" key="2">
    <source>
        <dbReference type="Proteomes" id="UP000016927"/>
    </source>
</evidence>